<evidence type="ECO:0000256" key="10">
    <source>
        <dbReference type="ARBA" id="ARBA00023303"/>
    </source>
</evidence>
<protein>
    <recommendedName>
        <fullName evidence="19">Inward rectifier potassium channel 7.1</fullName>
    </recommendedName>
</protein>
<dbReference type="Pfam" id="PF01007">
    <property type="entry name" value="IRK"/>
    <property type="match status" value="1"/>
</dbReference>
<dbReference type="FunFam" id="2.60.40.1400:FF:000004">
    <property type="entry name" value="inward rectifier potassium channel 13 isoform X1"/>
    <property type="match status" value="1"/>
</dbReference>
<keyword evidence="18" id="KW-1185">Reference proteome</keyword>
<dbReference type="GO" id="GO:0034702">
    <property type="term" value="C:monoatomic ion channel complex"/>
    <property type="evidence" value="ECO:0007669"/>
    <property type="project" value="UniProtKB-KW"/>
</dbReference>
<comment type="subcellular location">
    <subcellularLocation>
        <location evidence="1 12">Membrane</location>
        <topology evidence="1 12">Multi-pass membrane protein</topology>
    </subcellularLocation>
</comment>
<dbReference type="GO" id="GO:0005242">
    <property type="term" value="F:inward rectifier potassium channel activity"/>
    <property type="evidence" value="ECO:0007669"/>
    <property type="project" value="InterPro"/>
</dbReference>
<evidence type="ECO:0000259" key="15">
    <source>
        <dbReference type="Pfam" id="PF01007"/>
    </source>
</evidence>
<feature type="compositionally biased region" description="Polar residues" evidence="13">
    <location>
        <begin position="14"/>
        <end position="27"/>
    </location>
</feature>
<evidence type="ECO:0000256" key="7">
    <source>
        <dbReference type="ARBA" id="ARBA00022989"/>
    </source>
</evidence>
<evidence type="ECO:0000256" key="6">
    <source>
        <dbReference type="ARBA" id="ARBA00022958"/>
    </source>
</evidence>
<evidence type="ECO:0000256" key="5">
    <source>
        <dbReference type="ARBA" id="ARBA00022882"/>
    </source>
</evidence>
<dbReference type="PRINTS" id="PR01320">
    <property type="entry name" value="KIRCHANNEL"/>
</dbReference>
<keyword evidence="8 12" id="KW-0406">Ion transport</keyword>
<dbReference type="InterPro" id="IPR040445">
    <property type="entry name" value="Kir_TM"/>
</dbReference>
<dbReference type="InterPro" id="IPR014756">
    <property type="entry name" value="Ig_E-set"/>
</dbReference>
<feature type="transmembrane region" description="Helical" evidence="14">
    <location>
        <begin position="225"/>
        <end position="249"/>
    </location>
</feature>
<evidence type="ECO:0000256" key="3">
    <source>
        <dbReference type="ARBA" id="ARBA00022538"/>
    </source>
</evidence>
<evidence type="ECO:0000313" key="18">
    <source>
        <dbReference type="Proteomes" id="UP000518266"/>
    </source>
</evidence>
<evidence type="ECO:0000256" key="12">
    <source>
        <dbReference type="RuleBase" id="RU003822"/>
    </source>
</evidence>
<dbReference type="Gene3D" id="1.10.287.70">
    <property type="match status" value="1"/>
</dbReference>
<dbReference type="Proteomes" id="UP000518266">
    <property type="component" value="Unassembled WGS sequence"/>
</dbReference>
<dbReference type="InterPro" id="IPR016449">
    <property type="entry name" value="K_chnl_inward-rec_Kir"/>
</dbReference>
<comment type="similarity">
    <text evidence="12">Belongs to the inward rectifier-type potassium channel (TC 1.A.2.1) family.</text>
</comment>
<accession>A0A7J5YEW6</accession>
<comment type="catalytic activity">
    <reaction evidence="11">
        <text>K(+)(in) = K(+)(out)</text>
        <dbReference type="Rhea" id="RHEA:29463"/>
        <dbReference type="ChEBI" id="CHEBI:29103"/>
    </reaction>
</comment>
<dbReference type="SUPFAM" id="SSF81296">
    <property type="entry name" value="E set domains"/>
    <property type="match status" value="1"/>
</dbReference>
<keyword evidence="9 14" id="KW-0472">Membrane</keyword>
<dbReference type="AlphaFoldDB" id="A0A7J5YEW6"/>
<feature type="compositionally biased region" description="Basic and acidic residues" evidence="13">
    <location>
        <begin position="1"/>
        <end position="13"/>
    </location>
</feature>
<evidence type="ECO:0000256" key="8">
    <source>
        <dbReference type="ARBA" id="ARBA00023065"/>
    </source>
</evidence>
<evidence type="ECO:0000256" key="2">
    <source>
        <dbReference type="ARBA" id="ARBA00022448"/>
    </source>
</evidence>
<keyword evidence="3 12" id="KW-0633">Potassium transport</keyword>
<name>A0A7J5YEW6_DISMA</name>
<keyword evidence="5 12" id="KW-0851">Voltage-gated channel</keyword>
<keyword evidence="2 12" id="KW-0813">Transport</keyword>
<evidence type="ECO:0000313" key="17">
    <source>
        <dbReference type="EMBL" id="KAF3847299.1"/>
    </source>
</evidence>
<dbReference type="Gene3D" id="2.60.40.1400">
    <property type="entry name" value="G protein-activated inward rectifier potassium channel 1"/>
    <property type="match status" value="1"/>
</dbReference>
<dbReference type="EMBL" id="JAAKFY010000013">
    <property type="protein sequence ID" value="KAF3847299.1"/>
    <property type="molecule type" value="Genomic_DNA"/>
</dbReference>
<feature type="domain" description="Potassium channel inwardly rectifying transmembrane" evidence="15">
    <location>
        <begin position="163"/>
        <end position="254"/>
    </location>
</feature>
<comment type="caution">
    <text evidence="17">The sequence shown here is derived from an EMBL/GenBank/DDBJ whole genome shotgun (WGS) entry which is preliminary data.</text>
</comment>
<feature type="domain" description="Inward rectifier potassium channel C-terminal" evidence="16">
    <location>
        <begin position="261"/>
        <end position="411"/>
    </location>
</feature>
<evidence type="ECO:0000256" key="9">
    <source>
        <dbReference type="ARBA" id="ARBA00023136"/>
    </source>
</evidence>
<dbReference type="GO" id="GO:0005886">
    <property type="term" value="C:plasma membrane"/>
    <property type="evidence" value="ECO:0007669"/>
    <property type="project" value="TreeGrafter"/>
</dbReference>
<keyword evidence="7 14" id="KW-1133">Transmembrane helix</keyword>
<dbReference type="InterPro" id="IPR041647">
    <property type="entry name" value="IRK_C"/>
</dbReference>
<gene>
    <name evidence="17" type="ORF">F7725_020327</name>
</gene>
<dbReference type="Pfam" id="PF17655">
    <property type="entry name" value="IRK_C"/>
    <property type="match status" value="1"/>
</dbReference>
<evidence type="ECO:0000256" key="4">
    <source>
        <dbReference type="ARBA" id="ARBA00022692"/>
    </source>
</evidence>
<keyword evidence="6 12" id="KW-0630">Potassium</keyword>
<evidence type="ECO:0000256" key="1">
    <source>
        <dbReference type="ARBA" id="ARBA00004141"/>
    </source>
</evidence>
<keyword evidence="4 12" id="KW-0812">Transmembrane</keyword>
<proteinExistence type="inferred from homology"/>
<organism evidence="17 18">
    <name type="scientific">Dissostichus mawsoni</name>
    <name type="common">Antarctic cod</name>
    <dbReference type="NCBI Taxonomy" id="36200"/>
    <lineage>
        <taxon>Eukaryota</taxon>
        <taxon>Metazoa</taxon>
        <taxon>Chordata</taxon>
        <taxon>Craniata</taxon>
        <taxon>Vertebrata</taxon>
        <taxon>Euteleostomi</taxon>
        <taxon>Actinopterygii</taxon>
        <taxon>Neopterygii</taxon>
        <taxon>Teleostei</taxon>
        <taxon>Neoteleostei</taxon>
        <taxon>Acanthomorphata</taxon>
        <taxon>Eupercaria</taxon>
        <taxon>Perciformes</taxon>
        <taxon>Notothenioidei</taxon>
        <taxon>Nototheniidae</taxon>
        <taxon>Dissostichus</taxon>
    </lineage>
</organism>
<dbReference type="InterPro" id="IPR013518">
    <property type="entry name" value="K_chnl_inward-rec_Kir_cyto"/>
</dbReference>
<reference evidence="17 18" key="1">
    <citation type="submission" date="2020-03" db="EMBL/GenBank/DDBJ databases">
        <title>Dissostichus mawsoni Genome sequencing and assembly.</title>
        <authorList>
            <person name="Park H."/>
        </authorList>
    </citation>
    <scope>NUCLEOTIDE SEQUENCE [LARGE SCALE GENOMIC DNA]</scope>
    <source>
        <strain evidence="17">DM0001</strain>
        <tissue evidence="17">Muscle</tissue>
    </source>
</reference>
<dbReference type="PANTHER" id="PTHR11767:SF3">
    <property type="entry name" value="INWARD RECTIFIER POTASSIUM CHANNEL 13"/>
    <property type="match status" value="1"/>
</dbReference>
<feature type="region of interest" description="Disordered" evidence="13">
    <location>
        <begin position="1"/>
        <end position="27"/>
    </location>
</feature>
<evidence type="ECO:0000259" key="16">
    <source>
        <dbReference type="Pfam" id="PF17655"/>
    </source>
</evidence>
<dbReference type="SUPFAM" id="SSF81324">
    <property type="entry name" value="Voltage-gated potassium channels"/>
    <property type="match status" value="1"/>
</dbReference>
<sequence length="417" mass="45028">MEAADRSSTERRAQSGSHTRNTLSGVTSVSARDSSGILQPVLQGTIVTLFFQLPRPPFAHLADLRPALGSSYNHDNQVQQQRSGGQAFLLSLGHADPPAPSHQRRTLCPSPTDVLSRLVAQGPEQSLGAGPAGPVGTVGGSALEMGPAGLLRLLPGPLAAVCLPWYLLAHLNGDLAVLDHDAPPLGHVVCVKHITSFTAAFSFSLETQLTIGYGTMFPSGDCPSAIALLAVQMLLGLMLEAFITGAFVAKIARPQKRAGAIQFSPQVVVGQHQGQTCLMLRASNLLQRPLMDVRVSAVLYEEHEGQALHQTSLDFHLDHLGQQPCPFFIFPLTFYHPLDRRSPLYPALCEGTSNHFELVVFLSALQEGTGDSCQKRTSYLRQEILFDRCFVPALGLDARGRYMVSTSTLKRPTQRSL</sequence>
<dbReference type="PANTHER" id="PTHR11767">
    <property type="entry name" value="INWARD RECTIFIER POTASSIUM CHANNEL"/>
    <property type="match status" value="1"/>
</dbReference>
<dbReference type="OrthoDB" id="273257at2759"/>
<dbReference type="GO" id="GO:1990573">
    <property type="term" value="P:potassium ion import across plasma membrane"/>
    <property type="evidence" value="ECO:0007669"/>
    <property type="project" value="TreeGrafter"/>
</dbReference>
<evidence type="ECO:0008006" key="19">
    <source>
        <dbReference type="Google" id="ProtNLM"/>
    </source>
</evidence>
<keyword evidence="10 12" id="KW-0407">Ion channel</keyword>
<dbReference type="GO" id="GO:0034765">
    <property type="term" value="P:regulation of monoatomic ion transmembrane transport"/>
    <property type="evidence" value="ECO:0007669"/>
    <property type="project" value="TreeGrafter"/>
</dbReference>
<evidence type="ECO:0000256" key="13">
    <source>
        <dbReference type="SAM" id="MobiDB-lite"/>
    </source>
</evidence>
<evidence type="ECO:0000256" key="11">
    <source>
        <dbReference type="ARBA" id="ARBA00034430"/>
    </source>
</evidence>
<dbReference type="GO" id="GO:0007399">
    <property type="term" value="P:nervous system development"/>
    <property type="evidence" value="ECO:0007669"/>
    <property type="project" value="UniProtKB-ARBA"/>
</dbReference>
<evidence type="ECO:0000256" key="14">
    <source>
        <dbReference type="SAM" id="Phobius"/>
    </source>
</evidence>